<protein>
    <submittedName>
        <fullName evidence="3">MCE family protein</fullName>
    </submittedName>
</protein>
<dbReference type="PANTHER" id="PTHR33371:SF15">
    <property type="entry name" value="LIPOPROTEIN LPRN"/>
    <property type="match status" value="1"/>
</dbReference>
<evidence type="ECO:0000259" key="1">
    <source>
        <dbReference type="Pfam" id="PF02470"/>
    </source>
</evidence>
<sequence>MRAATRVVRWATLAVVGALLLTGCDFSVYSLPLPGGADLGDDPYSVTVEFRDVMDLVPQTSVKVDDVTVGKVDTIEVDGYHAVVTVLLRKSVKLPDNAEATIRQTSLLGEKFVSLAAPATGASSGRLGDGDTIPLAHSGRNPEVEEVLGALSLLLNGGGVAQLKTISTELNKALGGRESDVRSVLSQLDVFMGQLDTNKGQIIRAIESLNRLAISLNKQKPAITRALDQLPRAVASINRQRDDLVKMLKALSDLSAVGTQVIRDSKTATVDSLRSLTPTLTKLAEAGDSLPKALQVFLTYPFVDAVVGTNPAQARNLHMGDYTNLSAQLDLDLGSLKLPVDPTVVCQIVPELGKKLCGDALDAALACVNKLAAGKLGDCTQGLVTSVCDNVPKQFPDICGQLPTGPILTQLDRCLASGDPTSAACRGVANLDAACADPRYKDSLVCRLRQQPSTPLPVPVPTVPGVPLPTPSLPNVGGLLNRPGFGAGSGSGSGAAGRTTGADSDLGALLVWGMVQR</sequence>
<dbReference type="InterPro" id="IPR052336">
    <property type="entry name" value="MlaD_Phospholipid_Transporter"/>
</dbReference>
<dbReference type="InterPro" id="IPR003399">
    <property type="entry name" value="Mce/MlaD"/>
</dbReference>
<dbReference type="KEGG" id="nps:KRR39_15975"/>
<dbReference type="AlphaFoldDB" id="A0A975T495"/>
<dbReference type="Proteomes" id="UP000683575">
    <property type="component" value="Chromosome"/>
</dbReference>
<dbReference type="GO" id="GO:0005576">
    <property type="term" value="C:extracellular region"/>
    <property type="evidence" value="ECO:0007669"/>
    <property type="project" value="TreeGrafter"/>
</dbReference>
<dbReference type="NCBIfam" id="TIGR00996">
    <property type="entry name" value="Mtu_fam_mce"/>
    <property type="match status" value="1"/>
</dbReference>
<evidence type="ECO:0000313" key="4">
    <source>
        <dbReference type="Proteomes" id="UP000683575"/>
    </source>
</evidence>
<gene>
    <name evidence="3" type="ORF">KRR39_15975</name>
</gene>
<evidence type="ECO:0000259" key="2">
    <source>
        <dbReference type="Pfam" id="PF11887"/>
    </source>
</evidence>
<dbReference type="PROSITE" id="PS51257">
    <property type="entry name" value="PROKAR_LIPOPROTEIN"/>
    <property type="match status" value="1"/>
</dbReference>
<dbReference type="Pfam" id="PF11887">
    <property type="entry name" value="Mce4_CUP1"/>
    <property type="match status" value="1"/>
</dbReference>
<name>A0A975T495_9ACTN</name>
<evidence type="ECO:0000313" key="3">
    <source>
        <dbReference type="EMBL" id="QWZ10614.1"/>
    </source>
</evidence>
<dbReference type="PANTHER" id="PTHR33371">
    <property type="entry name" value="INTERMEMBRANE PHOSPHOLIPID TRANSPORT SYSTEM BINDING PROTEIN MLAD-RELATED"/>
    <property type="match status" value="1"/>
</dbReference>
<dbReference type="InterPro" id="IPR024516">
    <property type="entry name" value="Mce_C"/>
</dbReference>
<dbReference type="InterPro" id="IPR005693">
    <property type="entry name" value="Mce"/>
</dbReference>
<organism evidence="3 4">
    <name type="scientific">Nocardioides panacis</name>
    <dbReference type="NCBI Taxonomy" id="2849501"/>
    <lineage>
        <taxon>Bacteria</taxon>
        <taxon>Bacillati</taxon>
        <taxon>Actinomycetota</taxon>
        <taxon>Actinomycetes</taxon>
        <taxon>Propionibacteriales</taxon>
        <taxon>Nocardioidaceae</taxon>
        <taxon>Nocardioides</taxon>
    </lineage>
</organism>
<reference evidence="3" key="1">
    <citation type="submission" date="2021-06" db="EMBL/GenBank/DDBJ databases">
        <title>Complete genome sequence of Nocardioides sp. G188.</title>
        <authorList>
            <person name="Im W.-T."/>
        </authorList>
    </citation>
    <scope>NUCLEOTIDE SEQUENCE</scope>
    <source>
        <strain evidence="3">G188</strain>
    </source>
</reference>
<keyword evidence="4" id="KW-1185">Reference proteome</keyword>
<feature type="domain" description="Mammalian cell entry C-terminal" evidence="2">
    <location>
        <begin position="124"/>
        <end position="296"/>
    </location>
</feature>
<proteinExistence type="predicted"/>
<dbReference type="Pfam" id="PF02470">
    <property type="entry name" value="MlaD"/>
    <property type="match status" value="1"/>
</dbReference>
<feature type="domain" description="Mce/MlaD" evidence="1">
    <location>
        <begin position="43"/>
        <end position="116"/>
    </location>
</feature>
<dbReference type="EMBL" id="CP077062">
    <property type="protein sequence ID" value="QWZ10614.1"/>
    <property type="molecule type" value="Genomic_DNA"/>
</dbReference>
<accession>A0A975T495</accession>